<evidence type="ECO:0000313" key="2">
    <source>
        <dbReference type="EMBL" id="GBC07738.1"/>
    </source>
</evidence>
<keyword evidence="1" id="KW-1133">Transmembrane helix</keyword>
<keyword evidence="3" id="KW-1185">Reference proteome</keyword>
<sequence>MALSYKTFDDQLTNRQSQIRQRPIIENHGQVNFHLENDELPNVPNANFVNYGEVNVYFNSSARTIATNFKRLFAGVPVPEKDQYFYLILILISFTFLLLFTIVILYFIEIILSLIYEIICTLISFYFLIVLLFWKHRS</sequence>
<comment type="caution">
    <text evidence="2">The sequence shown here is derived from an EMBL/GenBank/DDBJ whole genome shotgun (WGS) entry which is preliminary data.</text>
</comment>
<dbReference type="EMBL" id="BEXD01004167">
    <property type="protein sequence ID" value="GBC07738.1"/>
    <property type="molecule type" value="Genomic_DNA"/>
</dbReference>
<name>A0A2Z6RXB9_9GLOM</name>
<feature type="transmembrane region" description="Helical" evidence="1">
    <location>
        <begin position="84"/>
        <end position="108"/>
    </location>
</feature>
<reference evidence="2 3" key="1">
    <citation type="submission" date="2017-11" db="EMBL/GenBank/DDBJ databases">
        <title>The genome of Rhizophagus clarus HR1 reveals common genetic basis of auxotrophy among arbuscular mycorrhizal fungi.</title>
        <authorList>
            <person name="Kobayashi Y."/>
        </authorList>
    </citation>
    <scope>NUCLEOTIDE SEQUENCE [LARGE SCALE GENOMIC DNA]</scope>
    <source>
        <strain evidence="2 3">HR1</strain>
    </source>
</reference>
<dbReference type="AlphaFoldDB" id="A0A2Z6RXB9"/>
<evidence type="ECO:0000313" key="3">
    <source>
        <dbReference type="Proteomes" id="UP000247702"/>
    </source>
</evidence>
<evidence type="ECO:0000256" key="1">
    <source>
        <dbReference type="SAM" id="Phobius"/>
    </source>
</evidence>
<keyword evidence="1" id="KW-0812">Transmembrane</keyword>
<feature type="transmembrane region" description="Helical" evidence="1">
    <location>
        <begin position="114"/>
        <end position="134"/>
    </location>
</feature>
<accession>A0A2Z6RXB9</accession>
<gene>
    <name evidence="2" type="ORF">RclHR1_07670003</name>
</gene>
<proteinExistence type="predicted"/>
<keyword evidence="1" id="KW-0472">Membrane</keyword>
<dbReference type="Proteomes" id="UP000247702">
    <property type="component" value="Unassembled WGS sequence"/>
</dbReference>
<protein>
    <submittedName>
        <fullName evidence="2">Uncharacterized protein</fullName>
    </submittedName>
</protein>
<organism evidence="2 3">
    <name type="scientific">Rhizophagus clarus</name>
    <dbReference type="NCBI Taxonomy" id="94130"/>
    <lineage>
        <taxon>Eukaryota</taxon>
        <taxon>Fungi</taxon>
        <taxon>Fungi incertae sedis</taxon>
        <taxon>Mucoromycota</taxon>
        <taxon>Glomeromycotina</taxon>
        <taxon>Glomeromycetes</taxon>
        <taxon>Glomerales</taxon>
        <taxon>Glomeraceae</taxon>
        <taxon>Rhizophagus</taxon>
    </lineage>
</organism>